<reference evidence="3 4" key="1">
    <citation type="submission" date="2022-04" db="EMBL/GenBank/DDBJ databases">
        <title>Leucobacter sp. isolated from rhizosphere of onion.</title>
        <authorList>
            <person name="Won M."/>
            <person name="Lee C.-M."/>
            <person name="Woen H.-Y."/>
            <person name="Kwon S.-W."/>
        </authorList>
    </citation>
    <scope>NUCLEOTIDE SEQUENCE [LARGE SCALE GENOMIC DNA]</scope>
    <source>
        <strain evidence="3 4">H25R-14</strain>
    </source>
</reference>
<evidence type="ECO:0000313" key="3">
    <source>
        <dbReference type="EMBL" id="UOQ59222.1"/>
    </source>
</evidence>
<dbReference type="PRINTS" id="PR00080">
    <property type="entry name" value="SDRFAMILY"/>
</dbReference>
<dbReference type="PRINTS" id="PR00081">
    <property type="entry name" value="GDHRDH"/>
</dbReference>
<dbReference type="Pfam" id="PF13561">
    <property type="entry name" value="adh_short_C2"/>
    <property type="match status" value="1"/>
</dbReference>
<dbReference type="RefSeq" id="WP_244684114.1">
    <property type="nucleotide sequence ID" value="NZ_CP095043.1"/>
</dbReference>
<dbReference type="SUPFAM" id="SSF51735">
    <property type="entry name" value="NAD(P)-binding Rossmann-fold domains"/>
    <property type="match status" value="1"/>
</dbReference>
<name>A0ABY4FSG3_9MICO</name>
<dbReference type="InterPro" id="IPR036291">
    <property type="entry name" value="NAD(P)-bd_dom_sf"/>
</dbReference>
<sequence length="257" mass="27160">MSGRLEGKVALVTGAGNGMGEAISRLFAAEGAAVALTDMSPRGEEVAEEIRRAGGTAEFWQMNVTDEPGVEAVFAAVFERFGALNVLINNAGISGPTAAVEDVDLEDWKTVFTVNVGGPFLCTKHAIPYLRRTPGMTSIVNTSSIYGLIGNADVPIYHTTKGAVRMMSKTDAITYAPEGIRVNSVMPGTILTPLNLEKGKLLPGGVDAYLEKMRAEHPLGVIGDPEDVAYAMLYLASDESKFVTGTEIVVDGGYTAQ</sequence>
<dbReference type="NCBIfam" id="NF005559">
    <property type="entry name" value="PRK07231.1"/>
    <property type="match status" value="1"/>
</dbReference>
<proteinExistence type="inferred from homology"/>
<evidence type="ECO:0000256" key="1">
    <source>
        <dbReference type="ARBA" id="ARBA00006484"/>
    </source>
</evidence>
<dbReference type="GO" id="GO:0047936">
    <property type="term" value="F:glucose 1-dehydrogenase [NAD(P)+] activity"/>
    <property type="evidence" value="ECO:0007669"/>
    <property type="project" value="UniProtKB-EC"/>
</dbReference>
<dbReference type="EC" id="1.1.1.47" evidence="3"/>
<dbReference type="EMBL" id="CP095043">
    <property type="protein sequence ID" value="UOQ59222.1"/>
    <property type="molecule type" value="Genomic_DNA"/>
</dbReference>
<keyword evidence="4" id="KW-1185">Reference proteome</keyword>
<dbReference type="Gene3D" id="3.40.50.720">
    <property type="entry name" value="NAD(P)-binding Rossmann-like Domain"/>
    <property type="match status" value="1"/>
</dbReference>
<organism evidence="3 4">
    <name type="scientific">Leucobacter rhizosphaerae</name>
    <dbReference type="NCBI Taxonomy" id="2932245"/>
    <lineage>
        <taxon>Bacteria</taxon>
        <taxon>Bacillati</taxon>
        <taxon>Actinomycetota</taxon>
        <taxon>Actinomycetes</taxon>
        <taxon>Micrococcales</taxon>
        <taxon>Microbacteriaceae</taxon>
        <taxon>Leucobacter</taxon>
    </lineage>
</organism>
<dbReference type="InterPro" id="IPR002347">
    <property type="entry name" value="SDR_fam"/>
</dbReference>
<keyword evidence="2 3" id="KW-0560">Oxidoreductase</keyword>
<dbReference type="Proteomes" id="UP000831775">
    <property type="component" value="Chromosome"/>
</dbReference>
<accession>A0ABY4FSG3</accession>
<evidence type="ECO:0000256" key="2">
    <source>
        <dbReference type="ARBA" id="ARBA00023002"/>
    </source>
</evidence>
<comment type="similarity">
    <text evidence="1">Belongs to the short-chain dehydrogenases/reductases (SDR) family.</text>
</comment>
<protein>
    <submittedName>
        <fullName evidence="3">Glucose 1-dehydrogenase</fullName>
        <ecNumber evidence="3">1.1.1.47</ecNumber>
    </submittedName>
</protein>
<dbReference type="PANTHER" id="PTHR24321:SF15">
    <property type="entry name" value="OXIDOREDUCTASE UCPA"/>
    <property type="match status" value="1"/>
</dbReference>
<dbReference type="PANTHER" id="PTHR24321">
    <property type="entry name" value="DEHYDROGENASES, SHORT CHAIN"/>
    <property type="match status" value="1"/>
</dbReference>
<evidence type="ECO:0000313" key="4">
    <source>
        <dbReference type="Proteomes" id="UP000831775"/>
    </source>
</evidence>
<gene>
    <name evidence="3" type="ORF">MUN76_09145</name>
</gene>